<gene>
    <name evidence="2" type="ORF">AAG570_013602</name>
</gene>
<evidence type="ECO:0000313" key="2">
    <source>
        <dbReference type="EMBL" id="KAL1129070.1"/>
    </source>
</evidence>
<accession>A0ABD0YCP6</accession>
<dbReference type="EMBL" id="JBFDAA010000009">
    <property type="protein sequence ID" value="KAL1129070.1"/>
    <property type="molecule type" value="Genomic_DNA"/>
</dbReference>
<dbReference type="Proteomes" id="UP001558652">
    <property type="component" value="Unassembled WGS sequence"/>
</dbReference>
<reference evidence="2 3" key="1">
    <citation type="submission" date="2024-07" db="EMBL/GenBank/DDBJ databases">
        <title>Chromosome-level genome assembly of the water stick insect Ranatra chinensis (Heteroptera: Nepidae).</title>
        <authorList>
            <person name="Liu X."/>
        </authorList>
    </citation>
    <scope>NUCLEOTIDE SEQUENCE [LARGE SCALE GENOMIC DNA]</scope>
    <source>
        <strain evidence="2">Cailab_2021Rc</strain>
        <tissue evidence="2">Muscle</tissue>
    </source>
</reference>
<protein>
    <submittedName>
        <fullName evidence="2">Uncharacterized protein</fullName>
    </submittedName>
</protein>
<feature type="compositionally biased region" description="Basic and acidic residues" evidence="1">
    <location>
        <begin position="28"/>
        <end position="87"/>
    </location>
</feature>
<feature type="region of interest" description="Disordered" evidence="1">
    <location>
        <begin position="1"/>
        <end position="147"/>
    </location>
</feature>
<feature type="compositionally biased region" description="Basic and acidic residues" evidence="1">
    <location>
        <begin position="11"/>
        <end position="20"/>
    </location>
</feature>
<sequence>MLTNSSSEGLKSLKDLRDTNSKNISESENSKQSEKGEEKFRGWIHPKEHIKSIVVTRKADPRLKTRPKYRDDYGAGRCRSYADDKRGSFRGRGGGSRRNDRYEEDGYVSRQRFQEPLSKLKSSDGITVSSGKYYSGNDGHNNKGGEGFDHNLNGHAFHGGLLA</sequence>
<comment type="caution">
    <text evidence="2">The sequence shown here is derived from an EMBL/GenBank/DDBJ whole genome shotgun (WGS) entry which is preliminary data.</text>
</comment>
<evidence type="ECO:0000313" key="3">
    <source>
        <dbReference type="Proteomes" id="UP001558652"/>
    </source>
</evidence>
<evidence type="ECO:0000256" key="1">
    <source>
        <dbReference type="SAM" id="MobiDB-lite"/>
    </source>
</evidence>
<keyword evidence="3" id="KW-1185">Reference proteome</keyword>
<name>A0ABD0YCP6_9HEMI</name>
<proteinExistence type="predicted"/>
<dbReference type="AlphaFoldDB" id="A0ABD0YCP6"/>
<organism evidence="2 3">
    <name type="scientific">Ranatra chinensis</name>
    <dbReference type="NCBI Taxonomy" id="642074"/>
    <lineage>
        <taxon>Eukaryota</taxon>
        <taxon>Metazoa</taxon>
        <taxon>Ecdysozoa</taxon>
        <taxon>Arthropoda</taxon>
        <taxon>Hexapoda</taxon>
        <taxon>Insecta</taxon>
        <taxon>Pterygota</taxon>
        <taxon>Neoptera</taxon>
        <taxon>Paraneoptera</taxon>
        <taxon>Hemiptera</taxon>
        <taxon>Heteroptera</taxon>
        <taxon>Panheteroptera</taxon>
        <taxon>Nepomorpha</taxon>
        <taxon>Nepidae</taxon>
        <taxon>Ranatrinae</taxon>
        <taxon>Ranatra</taxon>
    </lineage>
</organism>